<dbReference type="PANTHER" id="PTHR33643">
    <property type="entry name" value="UREASE ACCESSORY PROTEIN D"/>
    <property type="match status" value="1"/>
</dbReference>
<comment type="similarity">
    <text evidence="1 3">Belongs to the UreD family.</text>
</comment>
<comment type="subunit">
    <text evidence="3">UreD, UreF and UreG form a complex that acts as a GTP-hydrolysis-dependent molecular chaperone, activating the urease apoprotein by helping to assemble the nickel containing metallocenter of UreC. The UreE protein probably delivers the nickel.</text>
</comment>
<dbReference type="HAMAP" id="MF_01384">
    <property type="entry name" value="UreD"/>
    <property type="match status" value="1"/>
</dbReference>
<evidence type="ECO:0000256" key="2">
    <source>
        <dbReference type="ARBA" id="ARBA00023186"/>
    </source>
</evidence>
<dbReference type="Proteomes" id="UP000298588">
    <property type="component" value="Chromosome"/>
</dbReference>
<keyword evidence="2 3" id="KW-0143">Chaperone</keyword>
<dbReference type="GO" id="GO:0016151">
    <property type="term" value="F:nickel cation binding"/>
    <property type="evidence" value="ECO:0007669"/>
    <property type="project" value="UniProtKB-UniRule"/>
</dbReference>
<keyword evidence="3" id="KW-0963">Cytoplasm</keyword>
<gene>
    <name evidence="3" type="primary">ureD</name>
    <name evidence="4" type="ORF">E8L99_16740</name>
</gene>
<evidence type="ECO:0000313" key="5">
    <source>
        <dbReference type="Proteomes" id="UP000298588"/>
    </source>
</evidence>
<comment type="subcellular location">
    <subcellularLocation>
        <location evidence="3">Cytoplasm</location>
    </subcellularLocation>
</comment>
<reference evidence="4 5" key="1">
    <citation type="submission" date="2019-04" db="EMBL/GenBank/DDBJ databases">
        <title>Phreatobacter aquaticus sp. nov.</title>
        <authorList>
            <person name="Choi A."/>
            <person name="Baek K."/>
        </authorList>
    </citation>
    <scope>NUCLEOTIDE SEQUENCE [LARGE SCALE GENOMIC DNA]</scope>
    <source>
        <strain evidence="4 5">NMCR1094</strain>
    </source>
</reference>
<dbReference type="Pfam" id="PF01774">
    <property type="entry name" value="UreD"/>
    <property type="match status" value="1"/>
</dbReference>
<dbReference type="EMBL" id="CP039865">
    <property type="protein sequence ID" value="QCK87286.1"/>
    <property type="molecule type" value="Genomic_DNA"/>
</dbReference>
<dbReference type="AlphaFoldDB" id="A0A4D7QNZ9"/>
<dbReference type="InterPro" id="IPR002669">
    <property type="entry name" value="UreD"/>
</dbReference>
<protein>
    <recommendedName>
        <fullName evidence="3">Urease accessory protein UreD</fullName>
    </recommendedName>
</protein>
<sequence length="289" mass="30775">MTIALAADWDRAAARAGTAGAMQRAHGVGRLSFLRRGDVTAIHDSYQEAALRLRMPKPERGGPLEVVIINTAGGLTGGDRFDLSIDAGPQTRAVVTTQAAEKVYRSSGDKGRFHTTIKVGEGASLDWLPQEAILFDGSALDRRLDVTMATDSTFLAVEAVVFGRLARGETVDRAFLFDRWRIRRGGRLVYAEGLAVEGDLADQIARKAAAGAGLAIASVVLASPDAETKLEALRAVLDAAAADDVESGASAFDGLLTLRLVSADPFSLRKLLVTLLEHLRGPLPRVWSC</sequence>
<keyword evidence="3" id="KW-0996">Nickel insertion</keyword>
<dbReference type="KEGG" id="paqt:E8L99_16740"/>
<proteinExistence type="inferred from homology"/>
<evidence type="ECO:0000256" key="1">
    <source>
        <dbReference type="ARBA" id="ARBA00007177"/>
    </source>
</evidence>
<dbReference type="OrthoDB" id="9798842at2"/>
<evidence type="ECO:0000313" key="4">
    <source>
        <dbReference type="EMBL" id="QCK87286.1"/>
    </source>
</evidence>
<keyword evidence="5" id="KW-1185">Reference proteome</keyword>
<accession>A0A4D7QNZ9</accession>
<evidence type="ECO:0000256" key="3">
    <source>
        <dbReference type="HAMAP-Rule" id="MF_01384"/>
    </source>
</evidence>
<dbReference type="PANTHER" id="PTHR33643:SF1">
    <property type="entry name" value="UREASE ACCESSORY PROTEIN D"/>
    <property type="match status" value="1"/>
</dbReference>
<name>A0A4D7QNZ9_9HYPH</name>
<comment type="function">
    <text evidence="3">Required for maturation of urease via the functional incorporation of the urease nickel metallocenter.</text>
</comment>
<dbReference type="GO" id="GO:0005737">
    <property type="term" value="C:cytoplasm"/>
    <property type="evidence" value="ECO:0007669"/>
    <property type="project" value="UniProtKB-SubCell"/>
</dbReference>
<dbReference type="RefSeq" id="WP_137100615.1">
    <property type="nucleotide sequence ID" value="NZ_CP039865.1"/>
</dbReference>
<organism evidence="4 5">
    <name type="scientific">Phreatobacter aquaticus</name>
    <dbReference type="NCBI Taxonomy" id="2570229"/>
    <lineage>
        <taxon>Bacteria</taxon>
        <taxon>Pseudomonadati</taxon>
        <taxon>Pseudomonadota</taxon>
        <taxon>Alphaproteobacteria</taxon>
        <taxon>Hyphomicrobiales</taxon>
        <taxon>Phreatobacteraceae</taxon>
        <taxon>Phreatobacter</taxon>
    </lineage>
</organism>